<organism evidence="2 3">
    <name type="scientific">Mycobacterium mantenii</name>
    <dbReference type="NCBI Taxonomy" id="560555"/>
    <lineage>
        <taxon>Bacteria</taxon>
        <taxon>Bacillati</taxon>
        <taxon>Actinomycetota</taxon>
        <taxon>Actinomycetes</taxon>
        <taxon>Mycobacteriales</taxon>
        <taxon>Mycobacteriaceae</taxon>
        <taxon>Mycobacterium</taxon>
        <taxon>Mycobacterium avium complex (MAC)</taxon>
    </lineage>
</organism>
<protein>
    <submittedName>
        <fullName evidence="2">Uncharacterized protein</fullName>
    </submittedName>
</protein>
<feature type="compositionally biased region" description="Basic and acidic residues" evidence="1">
    <location>
        <begin position="24"/>
        <end position="47"/>
    </location>
</feature>
<evidence type="ECO:0000313" key="2">
    <source>
        <dbReference type="EMBL" id="BBY35986.1"/>
    </source>
</evidence>
<keyword evidence="3" id="KW-1185">Reference proteome</keyword>
<dbReference type="Proteomes" id="UP000465812">
    <property type="component" value="Chromosome"/>
</dbReference>
<accession>A0ABM7JKL4</accession>
<feature type="region of interest" description="Disordered" evidence="1">
    <location>
        <begin position="21"/>
        <end position="64"/>
    </location>
</feature>
<dbReference type="EMBL" id="AP022590">
    <property type="protein sequence ID" value="BBY35986.1"/>
    <property type="molecule type" value="Genomic_DNA"/>
</dbReference>
<name>A0ABM7JKL4_MYCNT</name>
<proteinExistence type="predicted"/>
<evidence type="ECO:0000256" key="1">
    <source>
        <dbReference type="SAM" id="MobiDB-lite"/>
    </source>
</evidence>
<evidence type="ECO:0000313" key="3">
    <source>
        <dbReference type="Proteomes" id="UP000465812"/>
    </source>
</evidence>
<gene>
    <name evidence="2" type="ORF">MMAN_01200</name>
</gene>
<sequence length="64" mass="6818">MFGDLARDHLGWVVEFAFDTDEGDTVRAGDSTKAHSVEPSDGRERGAAGRGGPSRFGPGHKSYP</sequence>
<reference evidence="2 3" key="1">
    <citation type="journal article" date="2019" name="Emerg. Microbes Infect.">
        <title>Comprehensive subspecies identification of 175 nontuberculous mycobacteria species based on 7547 genomic profiles.</title>
        <authorList>
            <person name="Matsumoto Y."/>
            <person name="Kinjo T."/>
            <person name="Motooka D."/>
            <person name="Nabeya D."/>
            <person name="Jung N."/>
            <person name="Uechi K."/>
            <person name="Horii T."/>
            <person name="Iida T."/>
            <person name="Fujita J."/>
            <person name="Nakamura S."/>
        </authorList>
    </citation>
    <scope>NUCLEOTIDE SEQUENCE [LARGE SCALE GENOMIC DNA]</scope>
    <source>
        <strain evidence="2 3">JCM 18113</strain>
    </source>
</reference>
<feature type="compositionally biased region" description="Low complexity" evidence="1">
    <location>
        <begin position="55"/>
        <end position="64"/>
    </location>
</feature>